<gene>
    <name evidence="10" type="ORF">HMPREF1650_06575</name>
</gene>
<evidence type="ECO:0000256" key="3">
    <source>
        <dbReference type="ARBA" id="ARBA00022630"/>
    </source>
</evidence>
<dbReference type="InterPro" id="IPR037069">
    <property type="entry name" value="AcylCoA_DH/ox_N_sf"/>
</dbReference>
<dbReference type="GO" id="GO:0033539">
    <property type="term" value="P:fatty acid beta-oxidation using acyl-CoA dehydrogenase"/>
    <property type="evidence" value="ECO:0007669"/>
    <property type="project" value="TreeGrafter"/>
</dbReference>
<evidence type="ECO:0000259" key="7">
    <source>
        <dbReference type="Pfam" id="PF00441"/>
    </source>
</evidence>
<evidence type="ECO:0000256" key="1">
    <source>
        <dbReference type="ARBA" id="ARBA00001974"/>
    </source>
</evidence>
<dbReference type="InterPro" id="IPR050741">
    <property type="entry name" value="Acyl-CoA_dehydrogenase"/>
</dbReference>
<dbReference type="InterPro" id="IPR006091">
    <property type="entry name" value="Acyl-CoA_Oxase/DH_mid-dom"/>
</dbReference>
<dbReference type="InterPro" id="IPR036250">
    <property type="entry name" value="AcylCo_DH-like_C"/>
</dbReference>
<keyword evidence="5 6" id="KW-0560">Oxidoreductase</keyword>
<feature type="domain" description="Acyl-CoA dehydrogenase/oxidase C-terminal" evidence="7">
    <location>
        <begin position="235"/>
        <end position="382"/>
    </location>
</feature>
<accession>A0A095Y364</accession>
<dbReference type="FunFam" id="1.20.140.10:FF:000012">
    <property type="entry name" value="Acyl-CoA dehydrogenase fadE12"/>
    <property type="match status" value="1"/>
</dbReference>
<sequence length="391" mass="41840">MAREAHLPLTDTDERAALREAVRALGNKYGLDYMIDKADNGEYPTELWREAGELGFVGVNLPEEYGGGGAGLAELAIVEEELAACGTGLLMLVVSPAIVGSIITAFGTDEQKSRWLPGIASGEFIAAFGITEADAGTNSHNLGSTARKVGDKWVLNGNKTFISGVDQADAVLYVATVVDEEGNRGKPALFMVPTDAPGFTANRIPMEVKLAEWQYSLFLDDVELPEDSLIGSADNGLPQLFMGLNPERVMASAMATGQARFCLDRAVSYARERNVWGTPIGAHQGISHPLAQCHVELELTRLMWQKAAALYDAGLHREAADAANMAKYAAGEISAKSLDQAVQTLGGNGLSTEYGLARMFGASRLPRIAPISREMLLNYVGTNIMGLPKSY</sequence>
<keyword evidence="3 6" id="KW-0285">Flavoprotein</keyword>
<reference evidence="10 11" key="1">
    <citation type="submission" date="2014-07" db="EMBL/GenBank/DDBJ databases">
        <authorList>
            <person name="McCorrison J."/>
            <person name="Sanka R."/>
            <person name="Torralba M."/>
            <person name="Gillis M."/>
            <person name="Haft D.H."/>
            <person name="Methe B."/>
            <person name="Sutton G."/>
            <person name="Nelson K.E."/>
        </authorList>
    </citation>
    <scope>NUCLEOTIDE SEQUENCE [LARGE SCALE GENOMIC DNA]</scope>
    <source>
        <strain evidence="10 11">DNF00450</strain>
    </source>
</reference>
<proteinExistence type="inferred from homology"/>
<dbReference type="PANTHER" id="PTHR48083">
    <property type="entry name" value="MEDIUM-CHAIN SPECIFIC ACYL-COA DEHYDROGENASE, MITOCHONDRIAL-RELATED"/>
    <property type="match status" value="1"/>
</dbReference>
<evidence type="ECO:0000256" key="4">
    <source>
        <dbReference type="ARBA" id="ARBA00022827"/>
    </source>
</evidence>
<dbReference type="eggNOG" id="COG1960">
    <property type="taxonomic scope" value="Bacteria"/>
</dbReference>
<comment type="cofactor">
    <cofactor evidence="1 6">
        <name>FAD</name>
        <dbReference type="ChEBI" id="CHEBI:57692"/>
    </cofactor>
</comment>
<dbReference type="SUPFAM" id="SSF47203">
    <property type="entry name" value="Acyl-CoA dehydrogenase C-terminal domain-like"/>
    <property type="match status" value="1"/>
</dbReference>
<dbReference type="CDD" id="cd00567">
    <property type="entry name" value="ACAD"/>
    <property type="match status" value="1"/>
</dbReference>
<dbReference type="Proteomes" id="UP000029548">
    <property type="component" value="Unassembled WGS sequence"/>
</dbReference>
<dbReference type="Gene3D" id="1.10.540.10">
    <property type="entry name" value="Acyl-CoA dehydrogenase/oxidase, N-terminal domain"/>
    <property type="match status" value="1"/>
</dbReference>
<dbReference type="Gene3D" id="1.20.140.10">
    <property type="entry name" value="Butyryl-CoA Dehydrogenase, subunit A, domain 3"/>
    <property type="match status" value="1"/>
</dbReference>
<dbReference type="Pfam" id="PF02770">
    <property type="entry name" value="Acyl-CoA_dh_M"/>
    <property type="match status" value="1"/>
</dbReference>
<dbReference type="EMBL" id="JRNE01000048">
    <property type="protein sequence ID" value="KGF16855.1"/>
    <property type="molecule type" value="Genomic_DNA"/>
</dbReference>
<feature type="domain" description="Acyl-CoA dehydrogenase/oxidase N-terminal" evidence="9">
    <location>
        <begin position="12"/>
        <end position="123"/>
    </location>
</feature>
<dbReference type="InterPro" id="IPR009100">
    <property type="entry name" value="AcylCoA_DH/oxidase_NM_dom_sf"/>
</dbReference>
<dbReference type="PANTHER" id="PTHR48083:SF1">
    <property type="entry name" value="DEHYDROGENASE, PUTATIVE (AFU_ORTHOLOGUE AFUA_7G06510)-RELATED"/>
    <property type="match status" value="1"/>
</dbReference>
<evidence type="ECO:0000313" key="11">
    <source>
        <dbReference type="Proteomes" id="UP000029548"/>
    </source>
</evidence>
<evidence type="ECO:0000256" key="6">
    <source>
        <dbReference type="RuleBase" id="RU362125"/>
    </source>
</evidence>
<evidence type="ECO:0000259" key="9">
    <source>
        <dbReference type="Pfam" id="PF02771"/>
    </source>
</evidence>
<dbReference type="Pfam" id="PF00441">
    <property type="entry name" value="Acyl-CoA_dh_1"/>
    <property type="match status" value="1"/>
</dbReference>
<keyword evidence="4 6" id="KW-0274">FAD</keyword>
<name>A0A095Y364_9CORY</name>
<evidence type="ECO:0000313" key="10">
    <source>
        <dbReference type="EMBL" id="KGF16855.1"/>
    </source>
</evidence>
<dbReference type="Gene3D" id="2.40.110.10">
    <property type="entry name" value="Butyryl-CoA Dehydrogenase, subunit A, domain 2"/>
    <property type="match status" value="1"/>
</dbReference>
<organism evidence="10 11">
    <name type="scientific">Corynebacterium freneyi DNF00450</name>
    <dbReference type="NCBI Taxonomy" id="1287475"/>
    <lineage>
        <taxon>Bacteria</taxon>
        <taxon>Bacillati</taxon>
        <taxon>Actinomycetota</taxon>
        <taxon>Actinomycetes</taxon>
        <taxon>Mycobacteriales</taxon>
        <taxon>Corynebacteriaceae</taxon>
        <taxon>Corynebacterium</taxon>
    </lineage>
</organism>
<comment type="similarity">
    <text evidence="2 6">Belongs to the acyl-CoA dehydrogenase family.</text>
</comment>
<dbReference type="RefSeq" id="WP_035122048.1">
    <property type="nucleotide sequence ID" value="NZ_JRNE01000048.1"/>
</dbReference>
<evidence type="ECO:0000259" key="8">
    <source>
        <dbReference type="Pfam" id="PF02770"/>
    </source>
</evidence>
<feature type="domain" description="Acyl-CoA oxidase/dehydrogenase middle" evidence="8">
    <location>
        <begin position="127"/>
        <end position="208"/>
    </location>
</feature>
<dbReference type="SUPFAM" id="SSF56645">
    <property type="entry name" value="Acyl-CoA dehydrogenase NM domain-like"/>
    <property type="match status" value="1"/>
</dbReference>
<dbReference type="GO" id="GO:0050660">
    <property type="term" value="F:flavin adenine dinucleotide binding"/>
    <property type="evidence" value="ECO:0007669"/>
    <property type="project" value="InterPro"/>
</dbReference>
<dbReference type="InterPro" id="IPR009075">
    <property type="entry name" value="AcylCo_DH/oxidase_C"/>
</dbReference>
<evidence type="ECO:0000256" key="2">
    <source>
        <dbReference type="ARBA" id="ARBA00009347"/>
    </source>
</evidence>
<dbReference type="InterPro" id="IPR046373">
    <property type="entry name" value="Acyl-CoA_Oxase/DH_mid-dom_sf"/>
</dbReference>
<dbReference type="Pfam" id="PF02771">
    <property type="entry name" value="Acyl-CoA_dh_N"/>
    <property type="match status" value="1"/>
</dbReference>
<evidence type="ECO:0000256" key="5">
    <source>
        <dbReference type="ARBA" id="ARBA00023002"/>
    </source>
</evidence>
<dbReference type="PIRSF" id="PIRSF016578">
    <property type="entry name" value="HsaA"/>
    <property type="match status" value="1"/>
</dbReference>
<dbReference type="GO" id="GO:0005737">
    <property type="term" value="C:cytoplasm"/>
    <property type="evidence" value="ECO:0007669"/>
    <property type="project" value="TreeGrafter"/>
</dbReference>
<protein>
    <submittedName>
        <fullName evidence="10">Acyl-CoA dehydrogenase</fullName>
    </submittedName>
</protein>
<dbReference type="GO" id="GO:0003995">
    <property type="term" value="F:acyl-CoA dehydrogenase activity"/>
    <property type="evidence" value="ECO:0007669"/>
    <property type="project" value="TreeGrafter"/>
</dbReference>
<comment type="caution">
    <text evidence="10">The sequence shown here is derived from an EMBL/GenBank/DDBJ whole genome shotgun (WGS) entry which is preliminary data.</text>
</comment>
<dbReference type="AlphaFoldDB" id="A0A095Y364"/>
<dbReference type="InterPro" id="IPR013786">
    <property type="entry name" value="AcylCoA_DH/ox_N"/>
</dbReference>